<dbReference type="PROSITE" id="PS51318">
    <property type="entry name" value="TAT"/>
    <property type="match status" value="1"/>
</dbReference>
<dbReference type="AlphaFoldDB" id="A0AB39KWX4"/>
<feature type="signal peptide" evidence="1">
    <location>
        <begin position="1"/>
        <end position="22"/>
    </location>
</feature>
<keyword evidence="1" id="KW-0732">Signal</keyword>
<reference evidence="4" key="1">
    <citation type="submission" date="2024-06" db="EMBL/GenBank/DDBJ databases">
        <title>Caulobacter inopinatus, sp. nov.</title>
        <authorList>
            <person name="Donachie S.P."/>
        </authorList>
    </citation>
    <scope>NUCLEOTIDE SEQUENCE</scope>
    <source>
        <strain evidence="4">73W</strain>
    </source>
</reference>
<dbReference type="InterPro" id="IPR006311">
    <property type="entry name" value="TAT_signal"/>
</dbReference>
<feature type="domain" description="Phospholipase D N-terminal" evidence="3">
    <location>
        <begin position="37"/>
        <end position="133"/>
    </location>
</feature>
<protein>
    <submittedName>
        <fullName evidence="4">Alkaline phosphatase D family protein</fullName>
    </submittedName>
</protein>
<dbReference type="Gene3D" id="2.60.40.380">
    <property type="entry name" value="Purple acid phosphatase-like, N-terminal"/>
    <property type="match status" value="1"/>
</dbReference>
<dbReference type="InterPro" id="IPR032093">
    <property type="entry name" value="PhoD_N"/>
</dbReference>
<dbReference type="Pfam" id="PF09423">
    <property type="entry name" value="PhoD"/>
    <property type="match status" value="1"/>
</dbReference>
<dbReference type="CDD" id="cd07389">
    <property type="entry name" value="MPP_PhoD"/>
    <property type="match status" value="1"/>
</dbReference>
<evidence type="ECO:0000259" key="2">
    <source>
        <dbReference type="Pfam" id="PF09423"/>
    </source>
</evidence>
<sequence>MKINRRGALALLGFGAAAPAGAVTPAASYAGKVTFGHGVASGDPLADRVIIWTRATPSDLKTTETIALRWDVAADPQFKRIVAQGQVPTDAGRDFTAKVDVTGLKPATDYWYRFRQVLAGKPQGDQAAGRTRTLPTGSTKDVVLAVASCSLFPAGFFNAYGAIAALPRVDAVLHLGDYIYEYGAGPGDYGMAAGAKIGRTHLPAHEIVSLSDYRTRHAHYKTDPQLQAAHARAPWIVVWDDHETANDAWLGGAENHNPDKGEGDWATRKANALKAYYEWMPIRETANGLEGAWRSFQFGDVATLLMVETRLTARSQQLDYDTDLQIIDGKPDVKGFAAKWMDPSRRLLGETQEKWLAGELAASVKSGTSWQVLGNQVVMGRVAAPNLPRTMGPEKWAELQKGLPEFVVNRLAQTTALSAYDVPSNLDSWDGYPVDRERLYAAFTAAKAAPIVLAGDSHTFWVNDLHDAAGKRVAAEFGASSITSPGFGDYLPKAPIGPAFMERNKEVLFCDAHTKGFVLLTLSKDKARGDLMAVSTITSPQYETKVIASYEVSPIQGGGVAKPAKV</sequence>
<dbReference type="PANTHER" id="PTHR43606:SF2">
    <property type="entry name" value="ALKALINE PHOSPHATASE FAMILY PROTEIN (AFU_ORTHOLOGUE AFUA_5G03860)"/>
    <property type="match status" value="1"/>
</dbReference>
<evidence type="ECO:0000256" key="1">
    <source>
        <dbReference type="SAM" id="SignalP"/>
    </source>
</evidence>
<dbReference type="SUPFAM" id="SSF56300">
    <property type="entry name" value="Metallo-dependent phosphatases"/>
    <property type="match status" value="1"/>
</dbReference>
<dbReference type="EMBL" id="CP158375">
    <property type="protein sequence ID" value="XDO97774.1"/>
    <property type="molecule type" value="Genomic_DNA"/>
</dbReference>
<dbReference type="RefSeq" id="WP_369061208.1">
    <property type="nucleotide sequence ID" value="NZ_CP158375.1"/>
</dbReference>
<dbReference type="InterPro" id="IPR052900">
    <property type="entry name" value="Phospholipid_Metab_Enz"/>
</dbReference>
<dbReference type="InterPro" id="IPR018946">
    <property type="entry name" value="PhoD-like_MPP"/>
</dbReference>
<accession>A0AB39KWX4</accession>
<gene>
    <name evidence="4" type="ORF">ABOZ73_04970</name>
</gene>
<dbReference type="InterPro" id="IPR038607">
    <property type="entry name" value="PhoD-like_sf"/>
</dbReference>
<dbReference type="Pfam" id="PF16655">
    <property type="entry name" value="PhoD_N"/>
    <property type="match status" value="1"/>
</dbReference>
<feature type="chain" id="PRO_5044213287" evidence="1">
    <location>
        <begin position="23"/>
        <end position="566"/>
    </location>
</feature>
<evidence type="ECO:0000313" key="4">
    <source>
        <dbReference type="EMBL" id="XDO97774.1"/>
    </source>
</evidence>
<organism evidence="4">
    <name type="scientific">Caulobacter sp. 73W</name>
    <dbReference type="NCBI Taxonomy" id="3161137"/>
    <lineage>
        <taxon>Bacteria</taxon>
        <taxon>Pseudomonadati</taxon>
        <taxon>Pseudomonadota</taxon>
        <taxon>Alphaproteobacteria</taxon>
        <taxon>Caulobacterales</taxon>
        <taxon>Caulobacteraceae</taxon>
        <taxon>Caulobacter</taxon>
    </lineage>
</organism>
<feature type="domain" description="PhoD-like phosphatase metallophosphatase" evidence="2">
    <location>
        <begin position="144"/>
        <end position="530"/>
    </location>
</feature>
<name>A0AB39KWX4_9CAUL</name>
<evidence type="ECO:0000259" key="3">
    <source>
        <dbReference type="Pfam" id="PF16655"/>
    </source>
</evidence>
<dbReference type="Gene3D" id="3.60.21.70">
    <property type="entry name" value="PhoD-like phosphatase"/>
    <property type="match status" value="1"/>
</dbReference>
<dbReference type="PANTHER" id="PTHR43606">
    <property type="entry name" value="PHOSPHATASE, PUTATIVE (AFU_ORTHOLOGUE AFUA_6G08710)-RELATED"/>
    <property type="match status" value="1"/>
</dbReference>
<proteinExistence type="predicted"/>
<dbReference type="InterPro" id="IPR029052">
    <property type="entry name" value="Metallo-depent_PP-like"/>
</dbReference>